<comment type="caution">
    <text evidence="1">The sequence shown here is derived from an EMBL/GenBank/DDBJ whole genome shotgun (WGS) entry which is preliminary data.</text>
</comment>
<evidence type="ECO:0000313" key="2">
    <source>
        <dbReference type="Proteomes" id="UP000037046"/>
    </source>
</evidence>
<accession>A0A0L6CWC7</accession>
<sequence length="117" mass="12688">MLTTSAPVTDNDGTTKTIEAALDALDFLRRHGAGLCDLLGLLAEETAFDALCDLHGQSGSDLPDVRRIRRSLRSIRAALAARSTHANDALSVRKGYCVDTSVRWYGARISDLLVAFR</sequence>
<protein>
    <submittedName>
        <fullName evidence="1">Uncharacterized protein</fullName>
    </submittedName>
</protein>
<dbReference type="RefSeq" id="WP_050662320.1">
    <property type="nucleotide sequence ID" value="NZ_CP118494.1"/>
</dbReference>
<dbReference type="EMBL" id="LGVV01000013">
    <property type="protein sequence ID" value="KNX42069.1"/>
    <property type="molecule type" value="Genomic_DNA"/>
</dbReference>
<dbReference type="PATRIC" id="fig|74031.6.peg.1438"/>
<keyword evidence="2" id="KW-1185">Reference proteome</keyword>
<name>A0A0L6CWC7_9RHOB</name>
<proteinExistence type="predicted"/>
<dbReference type="Proteomes" id="UP000037046">
    <property type="component" value="Unassembled WGS sequence"/>
</dbReference>
<dbReference type="AlphaFoldDB" id="A0A0L6CWC7"/>
<evidence type="ECO:0000313" key="1">
    <source>
        <dbReference type="EMBL" id="KNX42069.1"/>
    </source>
</evidence>
<dbReference type="OrthoDB" id="7868439at2"/>
<gene>
    <name evidence="1" type="ORF">ROTO_14100</name>
</gene>
<organism evidence="1 2">
    <name type="scientific">Roseovarius tolerans</name>
    <dbReference type="NCBI Taxonomy" id="74031"/>
    <lineage>
        <taxon>Bacteria</taxon>
        <taxon>Pseudomonadati</taxon>
        <taxon>Pseudomonadota</taxon>
        <taxon>Alphaproteobacteria</taxon>
        <taxon>Rhodobacterales</taxon>
        <taxon>Roseobacteraceae</taxon>
        <taxon>Roseovarius</taxon>
    </lineage>
</organism>
<reference evidence="2" key="1">
    <citation type="submission" date="2015-07" db="EMBL/GenBank/DDBJ databases">
        <title>Draft Genome Sequence of Roseovarius tolerans EL-164, a producer of N-Acylated Alanine Methyl Esters (NAMEs).</title>
        <authorList>
            <person name="Voget S."/>
            <person name="Bruns H."/>
            <person name="Wagner-Doebler I."/>
            <person name="Schulz S."/>
            <person name="Daniel R."/>
        </authorList>
    </citation>
    <scope>NUCLEOTIDE SEQUENCE [LARGE SCALE GENOMIC DNA]</scope>
    <source>
        <strain evidence="2">EL-164</strain>
    </source>
</reference>